<dbReference type="InterPro" id="IPR035914">
    <property type="entry name" value="Sperma_CUB_dom_sf"/>
</dbReference>
<dbReference type="STRING" id="2015173.A0A026X3E2"/>
<protein>
    <recommendedName>
        <fullName evidence="5">CUB domain-containing protein</fullName>
    </recommendedName>
</protein>
<comment type="caution">
    <text evidence="2">Lacks conserved residue(s) required for the propagation of feature annotation.</text>
</comment>
<evidence type="ECO:0000259" key="5">
    <source>
        <dbReference type="PROSITE" id="PS01180"/>
    </source>
</evidence>
<dbReference type="InterPro" id="IPR053207">
    <property type="entry name" value="Non-NMDA_GluR_Accessory"/>
</dbReference>
<sequence>MSSEQRVSPRIDPILRIDEKYDCGCEIRAFHEAYLPLKLPLVYIEQRVISVVEGGRPLASAPCNKTYYGDVGKTYDLELHRPKEDKVPYICKLTFNAPGDDFGDIVQLTFDSFTLGKFVSFTAEGCPDGSLQISEAQRPDVGGLWCGTSWGPAIYYSETSSVSILLKLLRLSKDQTGFNFDFRMAYKMIRKSDAVVRYGNPFVDFGHVLRSSVPTRSRKRHLSRVLSWLLLRTLILFETRITQVVGTPASTERTSVEYANTSMAMPVQMVEQHHVPPPTKPSSEQFLGDLISGTYCSRIFTDCDQRKCRLQSPNFPGLYPRNLTCYYAVRQHEVPPGKHALIHVKQPRGQLVAVRARPATQAEPPPRELRLWQDCDVVQDYVTVYDGYTTREPVILKFCGGGEPVPEAISSGPEILVEFTTSPYGTFLHPTPPHSLHGFQLEVQVLRTRVGFQVTFVDAESPTYAKNKRCEFWLRGTGGGILASPRHSLPRNSTCLYHLRGAGPTLPSPTPPRPLPKFPEQRPGTVWRRPAPRPPQPQFRVWLSILKFHVGTGLSSTDEDCSTTLMVWDGEMMPLSECNDVACEKERQRYAERMGEPLQPVLARPASNTTLLARYCKDKVPRTCDHAILQNTSRPCSLGESFVSSGSSLTIEMRMVESTALSKVRLNIELKHLLYRLPVNFRALYEFVDLHQDGDPYGSGPCSRVFYSRNRDHYPDRRFQGPRDIFLYGRGGSKNISCVYRFEGEHDEVVKLRFNKLLNGNRTCRSVSSSDFNRLLCVGSENFSVKVLDLPWPNAPPIQRDCLCSNRSLPINIKSTSNIAEVHFTVLSMDALDDYNNLFFEGTWDFVKTTPCMQKRRVRGPSGEIKYTSPSEDDEKNCENQPWLIDPGPNQYLYVKMNGIIMSNKTKCATKNRIVVHTGNAIHVSVCPKPPADSRHHVVEVFSDGWAVSSNAMILAPGQDPIRTIAVEFLIKEPATYTVTWLELTRRPSVTSTAGLQMTRDCEQRCPELDACINASLWCDGVSHCPSGYDEALTHCSMLLRLPPLQLALGALVVITVLSVVCFIVWRVCRRRRRRSISQHRLKSISSETAIIDGKEVIC</sequence>
<reference evidence="6 7" key="1">
    <citation type="journal article" date="2014" name="Curr. Biol.">
        <title>The genome of the clonal raider ant Cerapachys biroi.</title>
        <authorList>
            <person name="Oxley P.R."/>
            <person name="Ji L."/>
            <person name="Fetter-Pruneda I."/>
            <person name="McKenzie S.K."/>
            <person name="Li C."/>
            <person name="Hu H."/>
            <person name="Zhang G."/>
            <person name="Kronauer D.J."/>
        </authorList>
    </citation>
    <scope>NUCLEOTIDE SEQUENCE [LARGE SCALE GENOMIC DNA]</scope>
</reference>
<feature type="region of interest" description="Disordered" evidence="3">
    <location>
        <begin position="859"/>
        <end position="878"/>
    </location>
</feature>
<keyword evidence="1" id="KW-1015">Disulfide bond</keyword>
<dbReference type="Pfam" id="PF25090">
    <property type="entry name" value="DUF7805"/>
    <property type="match status" value="1"/>
</dbReference>
<name>A0A026X3E2_OOCBI</name>
<dbReference type="SUPFAM" id="SSF49854">
    <property type="entry name" value="Spermadhesin, CUB domain"/>
    <property type="match status" value="1"/>
</dbReference>
<feature type="domain" description="CUB" evidence="5">
    <location>
        <begin position="63"/>
        <end position="185"/>
    </location>
</feature>
<dbReference type="PROSITE" id="PS01180">
    <property type="entry name" value="CUB"/>
    <property type="match status" value="2"/>
</dbReference>
<evidence type="ECO:0000256" key="4">
    <source>
        <dbReference type="SAM" id="Phobius"/>
    </source>
</evidence>
<keyword evidence="4" id="KW-1133">Transmembrane helix</keyword>
<evidence type="ECO:0000256" key="3">
    <source>
        <dbReference type="SAM" id="MobiDB-lite"/>
    </source>
</evidence>
<gene>
    <name evidence="6" type="ORF">X777_10161</name>
</gene>
<dbReference type="OrthoDB" id="10037824at2759"/>
<proteinExistence type="predicted"/>
<dbReference type="GO" id="GO:0005886">
    <property type="term" value="C:plasma membrane"/>
    <property type="evidence" value="ECO:0007669"/>
    <property type="project" value="TreeGrafter"/>
</dbReference>
<keyword evidence="4" id="KW-0472">Membrane</keyword>
<dbReference type="EMBL" id="KK107020">
    <property type="protein sequence ID" value="EZA62531.1"/>
    <property type="molecule type" value="Genomic_DNA"/>
</dbReference>
<keyword evidence="7" id="KW-1185">Reference proteome</keyword>
<dbReference type="Gene3D" id="2.60.120.290">
    <property type="entry name" value="Spermadhesin, CUB domain"/>
    <property type="match status" value="2"/>
</dbReference>
<dbReference type="PANTHER" id="PTHR47537:SF4">
    <property type="entry name" value="GH12701P"/>
    <property type="match status" value="1"/>
</dbReference>
<feature type="domain" description="CUB" evidence="5">
    <location>
        <begin position="296"/>
        <end position="446"/>
    </location>
</feature>
<dbReference type="AlphaFoldDB" id="A0A026X3E2"/>
<dbReference type="FunFam" id="2.60.120.290:FF:000065">
    <property type="entry name" value="Uncharacterized protein, isoform E"/>
    <property type="match status" value="1"/>
</dbReference>
<evidence type="ECO:0000256" key="2">
    <source>
        <dbReference type="PROSITE-ProRule" id="PRU00059"/>
    </source>
</evidence>
<feature type="transmembrane region" description="Helical" evidence="4">
    <location>
        <begin position="1045"/>
        <end position="1066"/>
    </location>
</feature>
<dbReference type="OMA" id="NVKPKWK"/>
<dbReference type="InterPro" id="IPR000859">
    <property type="entry name" value="CUB_dom"/>
</dbReference>
<dbReference type="PANTHER" id="PTHR47537">
    <property type="entry name" value="CUBILIN"/>
    <property type="match status" value="1"/>
</dbReference>
<organism evidence="6 7">
    <name type="scientific">Ooceraea biroi</name>
    <name type="common">Clonal raider ant</name>
    <name type="synonym">Cerapachys biroi</name>
    <dbReference type="NCBI Taxonomy" id="2015173"/>
    <lineage>
        <taxon>Eukaryota</taxon>
        <taxon>Metazoa</taxon>
        <taxon>Ecdysozoa</taxon>
        <taxon>Arthropoda</taxon>
        <taxon>Hexapoda</taxon>
        <taxon>Insecta</taxon>
        <taxon>Pterygota</taxon>
        <taxon>Neoptera</taxon>
        <taxon>Endopterygota</taxon>
        <taxon>Hymenoptera</taxon>
        <taxon>Apocrita</taxon>
        <taxon>Aculeata</taxon>
        <taxon>Formicoidea</taxon>
        <taxon>Formicidae</taxon>
        <taxon>Dorylinae</taxon>
        <taxon>Ooceraea</taxon>
    </lineage>
</organism>
<dbReference type="Proteomes" id="UP000053097">
    <property type="component" value="Unassembled WGS sequence"/>
</dbReference>
<dbReference type="CDD" id="cd00041">
    <property type="entry name" value="CUB"/>
    <property type="match status" value="1"/>
</dbReference>
<evidence type="ECO:0000313" key="6">
    <source>
        <dbReference type="EMBL" id="EZA62531.1"/>
    </source>
</evidence>
<evidence type="ECO:0000256" key="1">
    <source>
        <dbReference type="ARBA" id="ARBA00023157"/>
    </source>
</evidence>
<keyword evidence="4" id="KW-0812">Transmembrane</keyword>
<dbReference type="InterPro" id="IPR056707">
    <property type="entry name" value="DUF7805"/>
</dbReference>
<accession>A0A026X3E2</accession>
<dbReference type="SMART" id="SM00042">
    <property type="entry name" value="CUB"/>
    <property type="match status" value="1"/>
</dbReference>
<evidence type="ECO:0000313" key="7">
    <source>
        <dbReference type="Proteomes" id="UP000053097"/>
    </source>
</evidence>